<dbReference type="RefSeq" id="WP_217671027.1">
    <property type="nucleotide sequence ID" value="NZ_JAHRID010000009.1"/>
</dbReference>
<sequence>MRAKVRRNIVMVLVAIAIVALWLGYPRDKAATANESLRVSTEERVTAQDTNPSIAGNPGKPLSENLPEQGDITVLPADISAESEEPVANQNCQALEQALQSHPARDQFQDWYQKELSADLHESYYQRLSMEELLQQAQAADIHAMRMLAEKYLRYALFQRYDQPDKQQQSTVLDRSALAQARYWAEQAALHGYGGAFLQLAEMYFVDWKDAERQLAPEQREADLDEQVNDTQLMVRAYLQLSIDVMPDLFDLLYPLREQLGNDKLSTEQLTRFNEMYPTLRSEWREKRAMLGLPAELEFNIPVEVEQYIQLLNREVSCANNSQ</sequence>
<comment type="caution">
    <text evidence="2">The sequence shown here is derived from an EMBL/GenBank/DDBJ whole genome shotgun (WGS) entry which is preliminary data.</text>
</comment>
<evidence type="ECO:0000313" key="3">
    <source>
        <dbReference type="Proteomes" id="UP000704611"/>
    </source>
</evidence>
<reference evidence="2 3" key="1">
    <citation type="submission" date="2021-06" db="EMBL/GenBank/DDBJ databases">
        <title>Rheinheimera indica sp. nov., isolated from deep-sea sediment.</title>
        <authorList>
            <person name="Wang Z."/>
            <person name="Zhang X.-Y."/>
        </authorList>
    </citation>
    <scope>NUCLEOTIDE SEQUENCE [LARGE SCALE GENOMIC DNA]</scope>
    <source>
        <strain evidence="2 3">SM2107</strain>
    </source>
</reference>
<name>A0ABS6MQU0_9GAMM</name>
<evidence type="ECO:0000256" key="1">
    <source>
        <dbReference type="SAM" id="MobiDB-lite"/>
    </source>
</evidence>
<feature type="region of interest" description="Disordered" evidence="1">
    <location>
        <begin position="33"/>
        <end position="68"/>
    </location>
</feature>
<evidence type="ECO:0008006" key="4">
    <source>
        <dbReference type="Google" id="ProtNLM"/>
    </source>
</evidence>
<keyword evidence="3" id="KW-1185">Reference proteome</keyword>
<organism evidence="2 3">
    <name type="scientific">Arsukibacterium indicum</name>
    <dbReference type="NCBI Taxonomy" id="2848612"/>
    <lineage>
        <taxon>Bacteria</taxon>
        <taxon>Pseudomonadati</taxon>
        <taxon>Pseudomonadota</taxon>
        <taxon>Gammaproteobacteria</taxon>
        <taxon>Chromatiales</taxon>
        <taxon>Chromatiaceae</taxon>
        <taxon>Arsukibacterium</taxon>
    </lineage>
</organism>
<accession>A0ABS6MQU0</accession>
<dbReference type="EMBL" id="JAHRID010000009">
    <property type="protein sequence ID" value="MBV2130706.1"/>
    <property type="molecule type" value="Genomic_DNA"/>
</dbReference>
<proteinExistence type="predicted"/>
<evidence type="ECO:0000313" key="2">
    <source>
        <dbReference type="EMBL" id="MBV2130706.1"/>
    </source>
</evidence>
<gene>
    <name evidence="2" type="ORF">KQY15_16540</name>
</gene>
<protein>
    <recommendedName>
        <fullName evidence="4">Lipase helper protein</fullName>
    </recommendedName>
</protein>
<dbReference type="Proteomes" id="UP000704611">
    <property type="component" value="Unassembled WGS sequence"/>
</dbReference>